<comment type="caution">
    <text evidence="1">The sequence shown here is derived from an EMBL/GenBank/DDBJ whole genome shotgun (WGS) entry which is preliminary data.</text>
</comment>
<reference evidence="1" key="1">
    <citation type="journal article" date="2023" name="Mol. Phylogenet. Evol.">
        <title>Genome-scale phylogeny and comparative genomics of the fungal order Sordariales.</title>
        <authorList>
            <person name="Hensen N."/>
            <person name="Bonometti L."/>
            <person name="Westerberg I."/>
            <person name="Brannstrom I.O."/>
            <person name="Guillou S."/>
            <person name="Cros-Aarteil S."/>
            <person name="Calhoun S."/>
            <person name="Haridas S."/>
            <person name="Kuo A."/>
            <person name="Mondo S."/>
            <person name="Pangilinan J."/>
            <person name="Riley R."/>
            <person name="LaButti K."/>
            <person name="Andreopoulos B."/>
            <person name="Lipzen A."/>
            <person name="Chen C."/>
            <person name="Yan M."/>
            <person name="Daum C."/>
            <person name="Ng V."/>
            <person name="Clum A."/>
            <person name="Steindorff A."/>
            <person name="Ohm R.A."/>
            <person name="Martin F."/>
            <person name="Silar P."/>
            <person name="Natvig D.O."/>
            <person name="Lalanne C."/>
            <person name="Gautier V."/>
            <person name="Ament-Velasquez S.L."/>
            <person name="Kruys A."/>
            <person name="Hutchinson M.I."/>
            <person name="Powell A.J."/>
            <person name="Barry K."/>
            <person name="Miller A.N."/>
            <person name="Grigoriev I.V."/>
            <person name="Debuchy R."/>
            <person name="Gladieux P."/>
            <person name="Hiltunen Thoren M."/>
            <person name="Johannesson H."/>
        </authorList>
    </citation>
    <scope>NUCLEOTIDE SEQUENCE</scope>
    <source>
        <strain evidence="1">CBS 168.71</strain>
    </source>
</reference>
<reference evidence="1" key="2">
    <citation type="submission" date="2023-06" db="EMBL/GenBank/DDBJ databases">
        <authorList>
            <consortium name="Lawrence Berkeley National Laboratory"/>
            <person name="Haridas S."/>
            <person name="Hensen N."/>
            <person name="Bonometti L."/>
            <person name="Westerberg I."/>
            <person name="Brannstrom I.O."/>
            <person name="Guillou S."/>
            <person name="Cros-Aarteil S."/>
            <person name="Calhoun S."/>
            <person name="Kuo A."/>
            <person name="Mondo S."/>
            <person name="Pangilinan J."/>
            <person name="Riley R."/>
            <person name="Labutti K."/>
            <person name="Andreopoulos B."/>
            <person name="Lipzen A."/>
            <person name="Chen C."/>
            <person name="Yanf M."/>
            <person name="Daum C."/>
            <person name="Ng V."/>
            <person name="Clum A."/>
            <person name="Steindorff A."/>
            <person name="Ohm R."/>
            <person name="Martin F."/>
            <person name="Silar P."/>
            <person name="Natvig D."/>
            <person name="Lalanne C."/>
            <person name="Gautier V."/>
            <person name="Ament-Velasquez S.L."/>
            <person name="Kruys A."/>
            <person name="Hutchinson M.I."/>
            <person name="Powell A.J."/>
            <person name="Barry K."/>
            <person name="Miller A.N."/>
            <person name="Grigoriev I.V."/>
            <person name="Debuchy R."/>
            <person name="Gladieux P."/>
            <person name="Thoren M.H."/>
            <person name="Johannesson H."/>
        </authorList>
    </citation>
    <scope>NUCLEOTIDE SEQUENCE</scope>
    <source>
        <strain evidence="1">CBS 168.71</strain>
    </source>
</reference>
<accession>A0AAE0LNY5</accession>
<gene>
    <name evidence="1" type="ORF">B0H64DRAFT_445383</name>
</gene>
<dbReference type="AlphaFoldDB" id="A0AAE0LNY5"/>
<dbReference type="Proteomes" id="UP001278766">
    <property type="component" value="Unassembled WGS sequence"/>
</dbReference>
<name>A0AAE0LNY5_9PEZI</name>
<sequence>MHSGSTRRGDCPTINWPAITSKITGHGLDTLPAAVRDFYLVGQVVANASVCSTHKANLLSGYLDVLNDLDYWTISGFCSPRLAQMSADALDPQKPPSSSVEQCLLWMEALTAKWPLPASVFTEASIRLLRQDDIWMGVFFWCSGCMKVSGRSKDELWTRLGYQGSYLSDTEQMFKVDTV</sequence>
<protein>
    <submittedName>
        <fullName evidence="1">Uncharacterized protein</fullName>
    </submittedName>
</protein>
<proteinExistence type="predicted"/>
<evidence type="ECO:0000313" key="2">
    <source>
        <dbReference type="Proteomes" id="UP001278766"/>
    </source>
</evidence>
<evidence type="ECO:0000313" key="1">
    <source>
        <dbReference type="EMBL" id="KAK3292456.1"/>
    </source>
</evidence>
<dbReference type="EMBL" id="JAUEPN010000007">
    <property type="protein sequence ID" value="KAK3292456.1"/>
    <property type="molecule type" value="Genomic_DNA"/>
</dbReference>
<dbReference type="GeneID" id="87843795"/>
<dbReference type="RefSeq" id="XP_062655970.1">
    <property type="nucleotide sequence ID" value="XM_062806847.1"/>
</dbReference>
<keyword evidence="2" id="KW-1185">Reference proteome</keyword>
<organism evidence="1 2">
    <name type="scientific">Chaetomium fimeti</name>
    <dbReference type="NCBI Taxonomy" id="1854472"/>
    <lineage>
        <taxon>Eukaryota</taxon>
        <taxon>Fungi</taxon>
        <taxon>Dikarya</taxon>
        <taxon>Ascomycota</taxon>
        <taxon>Pezizomycotina</taxon>
        <taxon>Sordariomycetes</taxon>
        <taxon>Sordariomycetidae</taxon>
        <taxon>Sordariales</taxon>
        <taxon>Chaetomiaceae</taxon>
        <taxon>Chaetomium</taxon>
    </lineage>
</organism>